<protein>
    <submittedName>
        <fullName evidence="1">Uncharacterized protein</fullName>
    </submittedName>
</protein>
<evidence type="ECO:0000313" key="2">
    <source>
        <dbReference type="Proteomes" id="UP000387223"/>
    </source>
</evidence>
<gene>
    <name evidence="1" type="ORF">MSSD14B_41280</name>
</gene>
<proteinExistence type="predicted"/>
<accession>A0A5M3Q6R9</accession>
<sequence length="502" mass="58308">MSKATQDDTTGTHFEVPEYSVAERQDYLELPLNPREIQFLAALFDAAEKHGSSIVTSVELVEELKARKIASSRPSIDRYGRTLNDYGVFDGAFRKYGHNSRKRRLWRLRDYTSVKQSVDQKIETSARKKRNPIARSQRIRESNTQYLKSLEGATPRSENFFFGILDRCMPRSSWEDVPDNFMVTQLTFQNEMVTIETSTQTNGDRLLTWSDKPVMRALLTQIAGLIEVRLAEVGGDVNQLENAFPIDTVEIADLMELEHPSNTKNQRRIYNAIRAMESTRFDVKVDDVQNSKFMKFFNLDESTHYLSEAHFRLLSHIDIYDDMTQREVPRHLVVSLGAHLWYRIKNNPTTKAIFRAHREMLSHRVSGIMQVVYDYLRPVIFKTPGNKRERKINKPLQHFARTLVPSMDYSAFKEKFIKGLKAHDPGPFEGWVEESGEPVKVKFCGYYITLFRLLDPDPEYKTRDNLIIQVERDKWDPIIGDENKKSAPVPTTLTGKRQYSFF</sequence>
<evidence type="ECO:0000313" key="1">
    <source>
        <dbReference type="EMBL" id="GBO90460.1"/>
    </source>
</evidence>
<organism evidence="1 2">
    <name type="scientific">Marinobacter salsuginis</name>
    <dbReference type="NCBI Taxonomy" id="418719"/>
    <lineage>
        <taxon>Bacteria</taxon>
        <taxon>Pseudomonadati</taxon>
        <taxon>Pseudomonadota</taxon>
        <taxon>Gammaproteobacteria</taxon>
        <taxon>Pseudomonadales</taxon>
        <taxon>Marinobacteraceae</taxon>
        <taxon>Marinobacter</taxon>
    </lineage>
</organism>
<reference evidence="1 2" key="1">
    <citation type="journal article" date="2019" name="J. Gen. Appl. Microbiol.">
        <title>Aerobic degradation of cis-dichloroethene by the marine bacterium Marinobacter salsuginis strain 5N-3.</title>
        <authorList>
            <person name="Inoue Y."/>
            <person name="Fukunaga Y."/>
            <person name="Katsumata H."/>
            <person name="Ohji S."/>
            <person name="Hosoyama A."/>
            <person name="Mori K."/>
            <person name="Ando K."/>
        </authorList>
    </citation>
    <scope>NUCLEOTIDE SEQUENCE [LARGE SCALE GENOMIC DNA]</scope>
    <source>
        <strain evidence="1 2">NBRC 109114</strain>
    </source>
</reference>
<dbReference type="RefSeq" id="WP_153637500.1">
    <property type="nucleotide sequence ID" value="NZ_BGZI01000043.1"/>
</dbReference>
<dbReference type="AlphaFoldDB" id="A0A5M3Q6R9"/>
<name>A0A5M3Q6R9_9GAMM</name>
<dbReference type="EMBL" id="BGZI01000043">
    <property type="protein sequence ID" value="GBO90460.1"/>
    <property type="molecule type" value="Genomic_DNA"/>
</dbReference>
<comment type="caution">
    <text evidence="1">The sequence shown here is derived from an EMBL/GenBank/DDBJ whole genome shotgun (WGS) entry which is preliminary data.</text>
</comment>
<dbReference type="Proteomes" id="UP000387223">
    <property type="component" value="Unassembled WGS sequence"/>
</dbReference>